<keyword evidence="3" id="KW-1185">Reference proteome</keyword>
<proteinExistence type="predicted"/>
<feature type="compositionally biased region" description="Basic and acidic residues" evidence="1">
    <location>
        <begin position="363"/>
        <end position="375"/>
    </location>
</feature>
<evidence type="ECO:0000313" key="3">
    <source>
        <dbReference type="Proteomes" id="UP000604825"/>
    </source>
</evidence>
<dbReference type="InterPro" id="IPR021109">
    <property type="entry name" value="Peptidase_aspartic_dom_sf"/>
</dbReference>
<dbReference type="OrthoDB" id="696502at2759"/>
<dbReference type="AlphaFoldDB" id="A0A811PW91"/>
<protein>
    <recommendedName>
        <fullName evidence="4">Retrotransposon gag domain-containing protein</fullName>
    </recommendedName>
</protein>
<feature type="region of interest" description="Disordered" evidence="1">
    <location>
        <begin position="363"/>
        <end position="414"/>
    </location>
</feature>
<dbReference type="Proteomes" id="UP000604825">
    <property type="component" value="Unassembled WGS sequence"/>
</dbReference>
<evidence type="ECO:0000313" key="2">
    <source>
        <dbReference type="EMBL" id="CAD6247651.1"/>
    </source>
</evidence>
<gene>
    <name evidence="2" type="ORF">NCGR_LOCUS31832</name>
</gene>
<dbReference type="CDD" id="cd00303">
    <property type="entry name" value="retropepsin_like"/>
    <property type="match status" value="1"/>
</dbReference>
<organism evidence="2 3">
    <name type="scientific">Miscanthus lutarioriparius</name>
    <dbReference type="NCBI Taxonomy" id="422564"/>
    <lineage>
        <taxon>Eukaryota</taxon>
        <taxon>Viridiplantae</taxon>
        <taxon>Streptophyta</taxon>
        <taxon>Embryophyta</taxon>
        <taxon>Tracheophyta</taxon>
        <taxon>Spermatophyta</taxon>
        <taxon>Magnoliopsida</taxon>
        <taxon>Liliopsida</taxon>
        <taxon>Poales</taxon>
        <taxon>Poaceae</taxon>
        <taxon>PACMAD clade</taxon>
        <taxon>Panicoideae</taxon>
        <taxon>Andropogonodae</taxon>
        <taxon>Andropogoneae</taxon>
        <taxon>Saccharinae</taxon>
        <taxon>Miscanthus</taxon>
    </lineage>
</organism>
<dbReference type="EMBL" id="CAJGYO010000007">
    <property type="protein sequence ID" value="CAD6247651.1"/>
    <property type="molecule type" value="Genomic_DNA"/>
</dbReference>
<evidence type="ECO:0000256" key="1">
    <source>
        <dbReference type="SAM" id="MobiDB-lite"/>
    </source>
</evidence>
<name>A0A811PW91_9POAL</name>
<feature type="compositionally biased region" description="Low complexity" evidence="1">
    <location>
        <begin position="384"/>
        <end position="405"/>
    </location>
</feature>
<evidence type="ECO:0008006" key="4">
    <source>
        <dbReference type="Google" id="ProtNLM"/>
    </source>
</evidence>
<sequence>MNPDSKLLLDEMHRLFKEQKSQIDKRFAESDRKLDERFTDSSRKLDLRFTEVDDTITTRIVEFDTNITKRLADSDLNWERRITDSELCQSTLISEVDKRHDYRVSIIAKAAGDLEAWRQDLEGAVDDLKLKVDKLNKYWDRSFLAQSTASTRVISSTPNLLEQTATNTSANNTASRPSGHHVIMTTRVDGFGGNSPQFHSPANGMQLNPHVGTSMLHGAVPETQPHGHPPENHHHNDNGRLPKLNFPFYEDETTRLWISQAEDYFEMYDVPLAGGSKCPRDRLSRQMFHIHQSSTVTDYVERFSTLFDQLKAYQPKPDLHYYTTRFVDGFRHDIRMVVALQRPSDLDTAYTLTLLQEEMADSNKRSEFHAHDRGASFKSAMRSAVPATRPLPAAAAAGDKPLPKATAPDTDDKLSKLRSYRRARGLCDVCAQKCFRGHKCATTISLHAMQEVWDLFHPEEIPGSTEEEQDSPVDQPEHLCLALSSDALRGTRGRQTIQFHGKLQGLPVTVLINSGGSASFLAASVTEQLPQLHRTPLMASVKVANGHLIHCSEAVLGCCFSLGDYQFQHDLRILSLESYDLILGID</sequence>
<dbReference type="Pfam" id="PF08284">
    <property type="entry name" value="RVP_2"/>
    <property type="match status" value="1"/>
</dbReference>
<dbReference type="Gene3D" id="2.40.70.10">
    <property type="entry name" value="Acid Proteases"/>
    <property type="match status" value="1"/>
</dbReference>
<accession>A0A811PW91</accession>
<reference evidence="2" key="1">
    <citation type="submission" date="2020-10" db="EMBL/GenBank/DDBJ databases">
        <authorList>
            <person name="Han B."/>
            <person name="Lu T."/>
            <person name="Zhao Q."/>
            <person name="Huang X."/>
            <person name="Zhao Y."/>
        </authorList>
    </citation>
    <scope>NUCLEOTIDE SEQUENCE</scope>
</reference>
<comment type="caution">
    <text evidence="2">The sequence shown here is derived from an EMBL/GenBank/DDBJ whole genome shotgun (WGS) entry which is preliminary data.</text>
</comment>